<proteinExistence type="predicted"/>
<dbReference type="OrthoDB" id="10294900at2759"/>
<dbReference type="AlphaFoldDB" id="A0A381LIN9"/>
<name>A0A381LIN9_BLUGR</name>
<gene>
    <name evidence="1" type="ORF">BGT96224V2_LOCUS6552</name>
</gene>
<sequence length="306" mass="34325">MMHCVLAFLLTSNFGSKLFHRIALVSDSPEGFGYGVCQNPDGNSFSFPSQDPDIFSTTGPKPSTGTDIRAYCSTKWGGNEILAQLAKYLGDRTHNSQGGLAEEYEVEEKCRRSISSLIQTPPRLKHASLTKILQIGQCDEQMIANQAVRGFIKVIGEFRRFSQSNDESYYIINADKPVSMGSVVSNGEIFMVTKVEEGFKALAWYQGHLHLFQRNLNDDLWHPITDLISSQRNGQIISQYVWAAHDSLSQIKRHLEKVRDQTESTLKKNIHRLESGNIITEKKLSIIIKNTHLKKLVADPANGRLG</sequence>
<dbReference type="EMBL" id="UIGY01000231">
    <property type="protein sequence ID" value="SUZ13362.1"/>
    <property type="molecule type" value="Genomic_DNA"/>
</dbReference>
<accession>A0A381LIN9</accession>
<organism evidence="1">
    <name type="scientific">Blumeria graminis f. sp. tritici 96224</name>
    <dbReference type="NCBI Taxonomy" id="1268274"/>
    <lineage>
        <taxon>Eukaryota</taxon>
        <taxon>Fungi</taxon>
        <taxon>Dikarya</taxon>
        <taxon>Ascomycota</taxon>
        <taxon>Pezizomycotina</taxon>
        <taxon>Leotiomycetes</taxon>
        <taxon>Erysiphales</taxon>
        <taxon>Erysiphaceae</taxon>
        <taxon>Blumeria</taxon>
    </lineage>
</organism>
<evidence type="ECO:0000313" key="1">
    <source>
        <dbReference type="EMBL" id="SUZ13362.1"/>
    </source>
</evidence>
<protein>
    <submittedName>
        <fullName evidence="1">BgtE-5629</fullName>
    </submittedName>
</protein>
<reference evidence="1" key="1">
    <citation type="submission" date="2018-07" db="EMBL/GenBank/DDBJ databases">
        <authorList>
            <person name="Quirk P.G."/>
            <person name="Krulwich T.A."/>
        </authorList>
    </citation>
    <scope>NUCLEOTIDE SEQUENCE</scope>
    <source>
        <strain evidence="1">96224</strain>
    </source>
</reference>